<organism evidence="1 2">
    <name type="scientific">Lachancea mirantina</name>
    <dbReference type="NCBI Taxonomy" id="1230905"/>
    <lineage>
        <taxon>Eukaryota</taxon>
        <taxon>Fungi</taxon>
        <taxon>Dikarya</taxon>
        <taxon>Ascomycota</taxon>
        <taxon>Saccharomycotina</taxon>
        <taxon>Saccharomycetes</taxon>
        <taxon>Saccharomycetales</taxon>
        <taxon>Saccharomycetaceae</taxon>
        <taxon>Lachancea</taxon>
    </lineage>
</organism>
<evidence type="ECO:0000313" key="1">
    <source>
        <dbReference type="EMBL" id="SCV02928.1"/>
    </source>
</evidence>
<keyword evidence="2" id="KW-1185">Reference proteome</keyword>
<accession>A0A1G4KEN6</accession>
<evidence type="ECO:0000313" key="2">
    <source>
        <dbReference type="Proteomes" id="UP000191024"/>
    </source>
</evidence>
<protein>
    <submittedName>
        <fullName evidence="1">LAMI_0H04104g1_1</fullName>
    </submittedName>
</protein>
<dbReference type="AlphaFoldDB" id="A0A1G4KEN6"/>
<dbReference type="Proteomes" id="UP000191024">
    <property type="component" value="Chromosome H"/>
</dbReference>
<name>A0A1G4KEN6_9SACH</name>
<gene>
    <name evidence="1" type="ORF">LAMI_0H04104G</name>
</gene>
<sequence>MAGVKETDTLLEDVTRLKNESEQRKLESQQLEIRCRRLIGEDSVPAVADHTDCDLESDSSFCDDVSPNPFAMAGNKRAGANLVSDLKSSAVEMSALVNSLFDRSFEAELGRRNRLLDLQERELELKAKREHSEFELRAKREHSEFELRAKREHSEFELRAKREQLELDTKRLTTVLSVVKEYVAVFGNEPKLAGILLQALENYVRNG</sequence>
<dbReference type="EMBL" id="LT598468">
    <property type="protein sequence ID" value="SCV02928.1"/>
    <property type="molecule type" value="Genomic_DNA"/>
</dbReference>
<reference evidence="2" key="1">
    <citation type="submission" date="2016-03" db="EMBL/GenBank/DDBJ databases">
        <authorList>
            <person name="Devillers H."/>
        </authorList>
    </citation>
    <scope>NUCLEOTIDE SEQUENCE [LARGE SCALE GENOMIC DNA]</scope>
</reference>
<proteinExistence type="predicted"/>